<keyword evidence="2" id="KW-1185">Reference proteome</keyword>
<organism evidence="1 2">
    <name type="scientific">Candidatus Jettenia caeni</name>
    <dbReference type="NCBI Taxonomy" id="247490"/>
    <lineage>
        <taxon>Bacteria</taxon>
        <taxon>Pseudomonadati</taxon>
        <taxon>Planctomycetota</taxon>
        <taxon>Candidatus Brocadiia</taxon>
        <taxon>Candidatus Brocadiales</taxon>
        <taxon>Candidatus Brocadiaceae</taxon>
        <taxon>Candidatus Jettenia</taxon>
    </lineage>
</organism>
<dbReference type="STRING" id="247490.KSU1_C0167"/>
<evidence type="ECO:0000313" key="1">
    <source>
        <dbReference type="EMBL" id="GAB61763.1"/>
    </source>
</evidence>
<dbReference type="Proteomes" id="UP000002985">
    <property type="component" value="Unassembled WGS sequence"/>
</dbReference>
<protein>
    <submittedName>
        <fullName evidence="1">Uncharacterized protein</fullName>
    </submittedName>
</protein>
<evidence type="ECO:0000313" key="2">
    <source>
        <dbReference type="Proteomes" id="UP000002985"/>
    </source>
</evidence>
<name>I3IJ68_9BACT</name>
<gene>
    <name evidence="1" type="ORF">KSU1_C0167</name>
</gene>
<dbReference type="AlphaFoldDB" id="I3IJ68"/>
<reference evidence="1 2" key="1">
    <citation type="journal article" date="2012" name="FEBS Lett.">
        <title>Anammox organism KSU-1 expresses a NirK-type copper-containing nitrite reductase instead of a NirS-type with cytochrome cd1.</title>
        <authorList>
            <person name="Hira D."/>
            <person name="Toh H."/>
            <person name="Migita C.T."/>
            <person name="Okubo H."/>
            <person name="Nishiyama T."/>
            <person name="Hattori M."/>
            <person name="Furukawa K."/>
            <person name="Fujii T."/>
        </authorList>
    </citation>
    <scope>NUCLEOTIDE SEQUENCE [LARGE SCALE GENOMIC DNA]</scope>
</reference>
<sequence length="69" mass="7492">MNIFHEAAFGSNRVDVGQGFSLAKGQPDFSKGKSPFVGNDTFRLMHTLSACMYSGGEARLKPRPTSRQG</sequence>
<dbReference type="EMBL" id="BAFH01000003">
    <property type="protein sequence ID" value="GAB61763.1"/>
    <property type="molecule type" value="Genomic_DNA"/>
</dbReference>
<accession>I3IJ68</accession>
<comment type="caution">
    <text evidence="1">The sequence shown here is derived from an EMBL/GenBank/DDBJ whole genome shotgun (WGS) entry which is preliminary data.</text>
</comment>
<proteinExistence type="predicted"/>